<reference evidence="2" key="1">
    <citation type="submission" date="2018-04" db="EMBL/GenBank/DDBJ databases">
        <title>Transcriptome assembly of Sipha flava.</title>
        <authorList>
            <person name="Scully E.D."/>
            <person name="Geib S.M."/>
            <person name="Palmer N.A."/>
            <person name="Koch K."/>
            <person name="Bradshaw J."/>
            <person name="Heng-Moss T."/>
            <person name="Sarath G."/>
        </authorList>
    </citation>
    <scope>NUCLEOTIDE SEQUENCE</scope>
</reference>
<accession>A0A2S2QGL5</accession>
<proteinExistence type="predicted"/>
<feature type="region of interest" description="Disordered" evidence="1">
    <location>
        <begin position="57"/>
        <end position="96"/>
    </location>
</feature>
<feature type="region of interest" description="Disordered" evidence="1">
    <location>
        <begin position="1"/>
        <end position="27"/>
    </location>
</feature>
<name>A0A2S2QGL5_9HEMI</name>
<dbReference type="AlphaFoldDB" id="A0A2S2QGL5"/>
<protein>
    <submittedName>
        <fullName evidence="2">Uncharacterized protein</fullName>
    </submittedName>
</protein>
<gene>
    <name evidence="2" type="ORF">g.108828</name>
</gene>
<dbReference type="EMBL" id="GGMS01007630">
    <property type="protein sequence ID" value="MBY76833.1"/>
    <property type="molecule type" value="Transcribed_RNA"/>
</dbReference>
<organism evidence="2">
    <name type="scientific">Sipha flava</name>
    <name type="common">yellow sugarcane aphid</name>
    <dbReference type="NCBI Taxonomy" id="143950"/>
    <lineage>
        <taxon>Eukaryota</taxon>
        <taxon>Metazoa</taxon>
        <taxon>Ecdysozoa</taxon>
        <taxon>Arthropoda</taxon>
        <taxon>Hexapoda</taxon>
        <taxon>Insecta</taxon>
        <taxon>Pterygota</taxon>
        <taxon>Neoptera</taxon>
        <taxon>Paraneoptera</taxon>
        <taxon>Hemiptera</taxon>
        <taxon>Sternorrhyncha</taxon>
        <taxon>Aphidomorpha</taxon>
        <taxon>Aphidoidea</taxon>
        <taxon>Aphididae</taxon>
        <taxon>Sipha</taxon>
    </lineage>
</organism>
<evidence type="ECO:0000256" key="1">
    <source>
        <dbReference type="SAM" id="MobiDB-lite"/>
    </source>
</evidence>
<sequence>MNKENDCSDNSISVMEEKEAQLSPQSPYHVDRLVNSQVSCSACDRKTRGLFHTGAGIRENAYGPASGGRVTGRMAKAGPLSGFTTGRPGDGLGRATKKFLPDGTVYNKNTKKKKGTKYCAT</sequence>
<evidence type="ECO:0000313" key="2">
    <source>
        <dbReference type="EMBL" id="MBY76833.1"/>
    </source>
</evidence>